<organism evidence="2">
    <name type="scientific">Meleagris gallopavo</name>
    <name type="common">Wild turkey</name>
    <dbReference type="NCBI Taxonomy" id="9103"/>
    <lineage>
        <taxon>Eukaryota</taxon>
        <taxon>Metazoa</taxon>
        <taxon>Chordata</taxon>
        <taxon>Craniata</taxon>
        <taxon>Vertebrata</taxon>
        <taxon>Euteleostomi</taxon>
        <taxon>Archelosauria</taxon>
        <taxon>Archosauria</taxon>
        <taxon>Dinosauria</taxon>
        <taxon>Saurischia</taxon>
        <taxon>Theropoda</taxon>
        <taxon>Coelurosauria</taxon>
        <taxon>Aves</taxon>
        <taxon>Neognathae</taxon>
        <taxon>Galloanserae</taxon>
        <taxon>Galliformes</taxon>
        <taxon>Phasianidae</taxon>
        <taxon>Meleagridinae</taxon>
        <taxon>Meleagris</taxon>
    </lineage>
</organism>
<feature type="region of interest" description="Disordered" evidence="1">
    <location>
        <begin position="129"/>
        <end position="227"/>
    </location>
</feature>
<protein>
    <submittedName>
        <fullName evidence="2">Uncharacterized protein</fullName>
    </submittedName>
</protein>
<accession>E3T0B5</accession>
<reference evidence="2" key="1">
    <citation type="journal article" date="2011" name="Cytogenet. Genome Res.">
        <title>Sequence of a turkey BAC clone identifies MHC Class III orthologs and supports ancient origins of immunological gene clusters.</title>
        <authorList>
            <person name="Chaves L.D."/>
            <person name="Krueth S.B."/>
            <person name="Bauer M.M."/>
            <person name="Reed K.M."/>
        </authorList>
    </citation>
    <scope>NUCLEOTIDE SEQUENCE</scope>
</reference>
<name>E3T0B5_MELGA</name>
<dbReference type="EMBL" id="GU135838">
    <property type="protein sequence ID" value="ADO51765.1"/>
    <property type="molecule type" value="Genomic_DNA"/>
</dbReference>
<feature type="compositionally biased region" description="Basic and acidic residues" evidence="1">
    <location>
        <begin position="207"/>
        <end position="217"/>
    </location>
</feature>
<evidence type="ECO:0000313" key="2">
    <source>
        <dbReference type="EMBL" id="ADO51765.1"/>
    </source>
</evidence>
<evidence type="ECO:0000256" key="1">
    <source>
        <dbReference type="SAM" id="MobiDB-lite"/>
    </source>
</evidence>
<feature type="compositionally biased region" description="Polar residues" evidence="1">
    <location>
        <begin position="179"/>
        <end position="190"/>
    </location>
</feature>
<feature type="region of interest" description="Disordered" evidence="1">
    <location>
        <begin position="25"/>
        <end position="48"/>
    </location>
</feature>
<sequence length="342" mass="36796">MATNHVVTVAIGSGGSTALFPRRQRCYGDGRKGRPDFKKAQSQGRKNDCLEDGGAARADINVTDNRRCRCISTMATHAALTLLWERSEVLPKRHNGATPRDERPFPPAATGITSMAAPHVAPVLHGSKWRHTTQSPPRRYAYGREPGQDGGAHAVPPSLRARITTPTPRSDLKPLLLPTNRSFTSAQPQKSPFRPQSLPVRRSWRIKSTERARRSTERPGGAGSAGSVRCGLVTAARPPTNGAELRCSGFYSSGGSAHSAAWRMRGSPCEPSAAADWLAHICAAAPTLAIGLLWGSTTRLWGIYGTSPLAMGLLWGSTTGLRGIYGESHYGAAIGQHHWAMW</sequence>
<dbReference type="AlphaFoldDB" id="E3T0B5"/>
<proteinExistence type="predicted"/>
<feature type="compositionally biased region" description="Basic and acidic residues" evidence="1">
    <location>
        <begin position="26"/>
        <end position="48"/>
    </location>
</feature>